<evidence type="ECO:0000256" key="1">
    <source>
        <dbReference type="ARBA" id="ARBA00001947"/>
    </source>
</evidence>
<dbReference type="PANTHER" id="PTHR42940:SF8">
    <property type="entry name" value="VACUOLAR PROTEIN SORTING-ASSOCIATED PROTEIN 11"/>
    <property type="match status" value="1"/>
</dbReference>
<keyword evidence="6" id="KW-0520">NAD</keyword>
<dbReference type="InterPro" id="IPR013149">
    <property type="entry name" value="ADH-like_C"/>
</dbReference>
<evidence type="ECO:0000313" key="8">
    <source>
        <dbReference type="EMBL" id="KAI1617125.1"/>
    </source>
</evidence>
<dbReference type="Gene3D" id="3.90.180.10">
    <property type="entry name" value="Medium-chain alcohol dehydrogenases, catalytic domain"/>
    <property type="match status" value="1"/>
</dbReference>
<dbReference type="Pfam" id="PF00107">
    <property type="entry name" value="ADH_zinc_N"/>
    <property type="match status" value="1"/>
</dbReference>
<reference evidence="8" key="1">
    <citation type="journal article" date="2022" name="bioRxiv">
        <title>Deciphering the potential niche of two novel black yeast fungi from a biological soil crust based on their genomes, phenotypes, and melanin regulation.</title>
        <authorList>
            <consortium name="DOE Joint Genome Institute"/>
            <person name="Carr E.C."/>
            <person name="Barton Q."/>
            <person name="Grambo S."/>
            <person name="Sullivan M."/>
            <person name="Renfro C.M."/>
            <person name="Kuo A."/>
            <person name="Pangilinan J."/>
            <person name="Lipzen A."/>
            <person name="Keymanesh K."/>
            <person name="Savage E."/>
            <person name="Barry K."/>
            <person name="Grigoriev I.V."/>
            <person name="Riekhof W.R."/>
            <person name="Harris S.S."/>
        </authorList>
    </citation>
    <scope>NUCLEOTIDE SEQUENCE</scope>
    <source>
        <strain evidence="8">JF 03-4F</strain>
    </source>
</reference>
<accession>A0AAN6IHD2</accession>
<keyword evidence="5" id="KW-0560">Oxidoreductase</keyword>
<dbReference type="InterPro" id="IPR020843">
    <property type="entry name" value="ER"/>
</dbReference>
<keyword evidence="4" id="KW-0862">Zinc</keyword>
<dbReference type="Pfam" id="PF08240">
    <property type="entry name" value="ADH_N"/>
    <property type="match status" value="1"/>
</dbReference>
<protein>
    <submittedName>
        <fullName evidence="8">Chaperonin 10-like protein</fullName>
    </submittedName>
</protein>
<evidence type="ECO:0000256" key="4">
    <source>
        <dbReference type="ARBA" id="ARBA00022833"/>
    </source>
</evidence>
<dbReference type="Gene3D" id="3.40.50.720">
    <property type="entry name" value="NAD(P)-binding Rossmann-like Domain"/>
    <property type="match status" value="1"/>
</dbReference>
<keyword evidence="3" id="KW-0479">Metal-binding</keyword>
<comment type="caution">
    <text evidence="8">The sequence shown here is derived from an EMBL/GenBank/DDBJ whole genome shotgun (WGS) entry which is preliminary data.</text>
</comment>
<evidence type="ECO:0000256" key="6">
    <source>
        <dbReference type="ARBA" id="ARBA00023027"/>
    </source>
</evidence>
<keyword evidence="9" id="KW-1185">Reference proteome</keyword>
<dbReference type="GO" id="GO:0004022">
    <property type="term" value="F:alcohol dehydrogenase (NAD+) activity"/>
    <property type="evidence" value="ECO:0007669"/>
    <property type="project" value="TreeGrafter"/>
</dbReference>
<dbReference type="Proteomes" id="UP001203852">
    <property type="component" value="Unassembled WGS sequence"/>
</dbReference>
<comment type="cofactor">
    <cofactor evidence="1">
        <name>Zn(2+)</name>
        <dbReference type="ChEBI" id="CHEBI:29105"/>
    </cofactor>
</comment>
<name>A0AAN6IHD2_9EURO</name>
<proteinExistence type="inferred from homology"/>
<evidence type="ECO:0000256" key="3">
    <source>
        <dbReference type="ARBA" id="ARBA00022723"/>
    </source>
</evidence>
<evidence type="ECO:0000256" key="5">
    <source>
        <dbReference type="ARBA" id="ARBA00023002"/>
    </source>
</evidence>
<dbReference type="SUPFAM" id="SSF51735">
    <property type="entry name" value="NAD(P)-binding Rossmann-fold domains"/>
    <property type="match status" value="1"/>
</dbReference>
<evidence type="ECO:0000313" key="9">
    <source>
        <dbReference type="Proteomes" id="UP001203852"/>
    </source>
</evidence>
<dbReference type="InterPro" id="IPR013154">
    <property type="entry name" value="ADH-like_N"/>
</dbReference>
<dbReference type="InterPro" id="IPR036291">
    <property type="entry name" value="NAD(P)-bd_dom_sf"/>
</dbReference>
<dbReference type="FunFam" id="3.40.50.720:FF:000039">
    <property type="entry name" value="Alcohol dehydrogenase AdhP"/>
    <property type="match status" value="1"/>
</dbReference>
<dbReference type="GO" id="GO:0005737">
    <property type="term" value="C:cytoplasm"/>
    <property type="evidence" value="ECO:0007669"/>
    <property type="project" value="TreeGrafter"/>
</dbReference>
<dbReference type="GO" id="GO:0046872">
    <property type="term" value="F:metal ion binding"/>
    <property type="evidence" value="ECO:0007669"/>
    <property type="project" value="UniProtKB-KW"/>
</dbReference>
<dbReference type="PANTHER" id="PTHR42940">
    <property type="entry name" value="ALCOHOL DEHYDROGENASE 1-RELATED"/>
    <property type="match status" value="1"/>
</dbReference>
<sequence length="379" mass="40697">MTHTSKDELPRSMKAHVLEKFNTPYALREVAVPSIEDQHDILIRVDAASYCHTDAVLAAGQLGPESMLPHVGCHEFAGTVVALGSDVQAYQVGDRVAVRGRGYHVCGKCMECMNPSGLDPDEPGYSVYCPYVERGLGVGPGRHGGFREYALVDSRQVAGIPEGMTAVEVAPLMCAGLTVYSALRNCELKPGQRVAIMGCGGGLGHLGLQFAVKMGLNVTGVDVAPGALELAREVGTGIGARIVDARTESAGDVRRAIGQEDGREHLAEMGVDAVLILPESQRAFDYGVELVRNGGIVVVVSFPKDGFHVAASDLVFRRIRVIGSLIGSNKAMRDMFEFCRREGVKAKVKTYAFERLNELVEDYHKGVAGKLVLDLGMKE</sequence>
<dbReference type="SUPFAM" id="SSF50129">
    <property type="entry name" value="GroES-like"/>
    <property type="match status" value="1"/>
</dbReference>
<dbReference type="SMART" id="SM00829">
    <property type="entry name" value="PKS_ER"/>
    <property type="match status" value="1"/>
</dbReference>
<dbReference type="InterPro" id="IPR011032">
    <property type="entry name" value="GroES-like_sf"/>
</dbReference>
<feature type="domain" description="Enoyl reductase (ER)" evidence="7">
    <location>
        <begin position="22"/>
        <end position="373"/>
    </location>
</feature>
<dbReference type="CDD" id="cd08297">
    <property type="entry name" value="CAD3"/>
    <property type="match status" value="1"/>
</dbReference>
<evidence type="ECO:0000259" key="7">
    <source>
        <dbReference type="SMART" id="SM00829"/>
    </source>
</evidence>
<dbReference type="EMBL" id="MU404351">
    <property type="protein sequence ID" value="KAI1617125.1"/>
    <property type="molecule type" value="Genomic_DNA"/>
</dbReference>
<dbReference type="AlphaFoldDB" id="A0AAN6IHD2"/>
<gene>
    <name evidence="8" type="ORF">EDD36DRAFT_154390</name>
</gene>
<evidence type="ECO:0000256" key="2">
    <source>
        <dbReference type="ARBA" id="ARBA00008072"/>
    </source>
</evidence>
<organism evidence="8 9">
    <name type="scientific">Exophiala viscosa</name>
    <dbReference type="NCBI Taxonomy" id="2486360"/>
    <lineage>
        <taxon>Eukaryota</taxon>
        <taxon>Fungi</taxon>
        <taxon>Dikarya</taxon>
        <taxon>Ascomycota</taxon>
        <taxon>Pezizomycotina</taxon>
        <taxon>Eurotiomycetes</taxon>
        <taxon>Chaetothyriomycetidae</taxon>
        <taxon>Chaetothyriales</taxon>
        <taxon>Herpotrichiellaceae</taxon>
        <taxon>Exophiala</taxon>
    </lineage>
</organism>
<comment type="similarity">
    <text evidence="2">Belongs to the zinc-containing alcohol dehydrogenase family.</text>
</comment>